<dbReference type="EMBL" id="LAZR01058127">
    <property type="protein sequence ID" value="KKK70575.1"/>
    <property type="molecule type" value="Genomic_DNA"/>
</dbReference>
<dbReference type="InterPro" id="IPR000897">
    <property type="entry name" value="SRP54_GTPase_dom"/>
</dbReference>
<proteinExistence type="predicted"/>
<evidence type="ECO:0000313" key="4">
    <source>
        <dbReference type="EMBL" id="KKK70575.1"/>
    </source>
</evidence>
<dbReference type="SUPFAM" id="SSF52540">
    <property type="entry name" value="P-loop containing nucleoside triphosphate hydrolases"/>
    <property type="match status" value="1"/>
</dbReference>
<keyword evidence="1" id="KW-0547">Nucleotide-binding</keyword>
<evidence type="ECO:0000256" key="1">
    <source>
        <dbReference type="ARBA" id="ARBA00022741"/>
    </source>
</evidence>
<dbReference type="AlphaFoldDB" id="A0A0F8YA72"/>
<dbReference type="Pfam" id="PF00448">
    <property type="entry name" value="SRP54"/>
    <property type="match status" value="1"/>
</dbReference>
<comment type="caution">
    <text evidence="4">The sequence shown here is derived from an EMBL/GenBank/DDBJ whole genome shotgun (WGS) entry which is preliminary data.</text>
</comment>
<dbReference type="PANTHER" id="PTHR11564:SF5">
    <property type="entry name" value="SIGNAL RECOGNITION PARTICLE SUBUNIT SRP54"/>
    <property type="match status" value="1"/>
</dbReference>
<reference evidence="4" key="1">
    <citation type="journal article" date="2015" name="Nature">
        <title>Complex archaea that bridge the gap between prokaryotes and eukaryotes.</title>
        <authorList>
            <person name="Spang A."/>
            <person name="Saw J.H."/>
            <person name="Jorgensen S.L."/>
            <person name="Zaremba-Niedzwiedzka K."/>
            <person name="Martijn J."/>
            <person name="Lind A.E."/>
            <person name="van Eijk R."/>
            <person name="Schleper C."/>
            <person name="Guy L."/>
            <person name="Ettema T.J."/>
        </authorList>
    </citation>
    <scope>NUCLEOTIDE SEQUENCE</scope>
</reference>
<dbReference type="InterPro" id="IPR022941">
    <property type="entry name" value="SRP54"/>
</dbReference>
<dbReference type="SMART" id="SM00962">
    <property type="entry name" value="SRP54"/>
    <property type="match status" value="1"/>
</dbReference>
<dbReference type="GO" id="GO:0048500">
    <property type="term" value="C:signal recognition particle"/>
    <property type="evidence" value="ECO:0007669"/>
    <property type="project" value="InterPro"/>
</dbReference>
<sequence length="202" mass="23066">MRARIRSVKPEFYNDGNLGRLGHETRDFFRSTWTYFCDYGHHPLDPDELSVKIYPYDRDMDGKKVAEMIRNLVTAGRYTLYEADGSYYLYIPTWFHQKIQHPTLCNHPEPKQTNVIIDPKAVKAALKQAAKEQFDTVIVDTSGRLQIDEAMMTELSAISSASRAVERILVADAMTGQNAVEIARTFDERVGLTGIILSKFNK</sequence>
<evidence type="ECO:0000256" key="2">
    <source>
        <dbReference type="ARBA" id="ARBA00023134"/>
    </source>
</evidence>
<accession>A0A0F8YA72</accession>
<dbReference type="Gene3D" id="3.40.50.300">
    <property type="entry name" value="P-loop containing nucleotide triphosphate hydrolases"/>
    <property type="match status" value="1"/>
</dbReference>
<gene>
    <name evidence="4" type="ORF">LCGC14_2922610</name>
</gene>
<dbReference type="InterPro" id="IPR027417">
    <property type="entry name" value="P-loop_NTPase"/>
</dbReference>
<dbReference type="GO" id="GO:0003924">
    <property type="term" value="F:GTPase activity"/>
    <property type="evidence" value="ECO:0007669"/>
    <property type="project" value="InterPro"/>
</dbReference>
<dbReference type="GO" id="GO:0005525">
    <property type="term" value="F:GTP binding"/>
    <property type="evidence" value="ECO:0007669"/>
    <property type="project" value="UniProtKB-KW"/>
</dbReference>
<keyword evidence="2" id="KW-0342">GTP-binding</keyword>
<name>A0A0F8YA72_9ZZZZ</name>
<dbReference type="PANTHER" id="PTHR11564">
    <property type="entry name" value="SIGNAL RECOGNITION PARTICLE 54K PROTEIN SRP54"/>
    <property type="match status" value="1"/>
</dbReference>
<protein>
    <recommendedName>
        <fullName evidence="3">SRP54-type proteins GTP-binding domain-containing protein</fullName>
    </recommendedName>
</protein>
<organism evidence="4">
    <name type="scientific">marine sediment metagenome</name>
    <dbReference type="NCBI Taxonomy" id="412755"/>
    <lineage>
        <taxon>unclassified sequences</taxon>
        <taxon>metagenomes</taxon>
        <taxon>ecological metagenomes</taxon>
    </lineage>
</organism>
<dbReference type="GO" id="GO:0006614">
    <property type="term" value="P:SRP-dependent cotranslational protein targeting to membrane"/>
    <property type="evidence" value="ECO:0007669"/>
    <property type="project" value="InterPro"/>
</dbReference>
<feature type="domain" description="SRP54-type proteins GTP-binding" evidence="3">
    <location>
        <begin position="102"/>
        <end position="202"/>
    </location>
</feature>
<evidence type="ECO:0000259" key="3">
    <source>
        <dbReference type="SMART" id="SM00962"/>
    </source>
</evidence>